<evidence type="ECO:0000313" key="1">
    <source>
        <dbReference type="EMBL" id="CBH98817.1"/>
    </source>
</evidence>
<keyword evidence="1" id="KW-0378">Hydrolase</keyword>
<dbReference type="InterPro" id="IPR010662">
    <property type="entry name" value="RBBP9/YdeN"/>
</dbReference>
<dbReference type="AlphaFoldDB" id="E6PV60"/>
<organism evidence="1">
    <name type="scientific">mine drainage metagenome</name>
    <dbReference type="NCBI Taxonomy" id="410659"/>
    <lineage>
        <taxon>unclassified sequences</taxon>
        <taxon>metagenomes</taxon>
        <taxon>ecological metagenomes</taxon>
    </lineage>
</organism>
<sequence length="213" mass="22459">MIAAPTVLLLPGWQGSGPEHWQSRWEALHGDLRVRQHDWDTPLRGDWICQLEEAVNQAPGPVLLAAHSLGCHLVAGWVAASPNFSPSSNNRAGRVLAALLVAPPDLTRADLPPALHSWTSHPLQRLPFPAHLLSSSDDPFCSTQAAARMAATWGARHTDVGALGHINSASGLGDWPQGRAWLQELAAAAVAANPAGSVAPPAATSPFHSSNLP</sequence>
<comment type="caution">
    <text evidence="1">The sequence shown here is derived from an EMBL/GenBank/DDBJ whole genome shotgun (WGS) entry which is preliminary data.</text>
</comment>
<dbReference type="GO" id="GO:0016787">
    <property type="term" value="F:hydrolase activity"/>
    <property type="evidence" value="ECO:0007669"/>
    <property type="project" value="UniProtKB-KW"/>
</dbReference>
<dbReference type="Gene3D" id="3.40.50.1820">
    <property type="entry name" value="alpha/beta hydrolase"/>
    <property type="match status" value="1"/>
</dbReference>
<gene>
    <name evidence="1" type="ORF">CARN2_0027</name>
</gene>
<reference evidence="1" key="1">
    <citation type="submission" date="2009-10" db="EMBL/GenBank/DDBJ databases">
        <title>Diversity of trophic interactions inside an arsenic-rich microbial ecosystem.</title>
        <authorList>
            <person name="Bertin P.N."/>
            <person name="Heinrich-Salmeron A."/>
            <person name="Pelletier E."/>
            <person name="Goulhen-Chollet F."/>
            <person name="Arsene-Ploetze F."/>
            <person name="Gallien S."/>
            <person name="Calteau A."/>
            <person name="Vallenet D."/>
            <person name="Casiot C."/>
            <person name="Chane-Woon-Ming B."/>
            <person name="Giloteaux L."/>
            <person name="Barakat M."/>
            <person name="Bonnefoy V."/>
            <person name="Bruneel O."/>
            <person name="Chandler M."/>
            <person name="Cleiss J."/>
            <person name="Duran R."/>
            <person name="Elbaz-Poulichet F."/>
            <person name="Fonknechten N."/>
            <person name="Lauga B."/>
            <person name="Mornico D."/>
            <person name="Ortet P."/>
            <person name="Schaeffer C."/>
            <person name="Siguier P."/>
            <person name="Alexander Thil Smith A."/>
            <person name="Van Dorsselaer A."/>
            <person name="Weissenbach J."/>
            <person name="Medigue C."/>
            <person name="Le Paslier D."/>
        </authorList>
    </citation>
    <scope>NUCLEOTIDE SEQUENCE</scope>
</reference>
<protein>
    <submittedName>
        <fullName evidence="1">Putative Alpha/Beta hydrolase</fullName>
    </submittedName>
</protein>
<accession>E6PV60</accession>
<dbReference type="EMBL" id="CABM01000062">
    <property type="protein sequence ID" value="CBH98817.1"/>
    <property type="molecule type" value="Genomic_DNA"/>
</dbReference>
<name>E6PV60_9ZZZZ</name>
<dbReference type="Pfam" id="PF06821">
    <property type="entry name" value="Ser_hydrolase"/>
    <property type="match status" value="1"/>
</dbReference>
<dbReference type="InterPro" id="IPR029058">
    <property type="entry name" value="AB_hydrolase_fold"/>
</dbReference>
<proteinExistence type="predicted"/>
<dbReference type="SUPFAM" id="SSF53474">
    <property type="entry name" value="alpha/beta-Hydrolases"/>
    <property type="match status" value="1"/>
</dbReference>